<name>A0AAP8BCU5_BACMY</name>
<dbReference type="GO" id="GO:0030435">
    <property type="term" value="P:sporulation resulting in formation of a cellular spore"/>
    <property type="evidence" value="ECO:0007669"/>
    <property type="project" value="UniProtKB-KW"/>
</dbReference>
<feature type="compositionally biased region" description="Polar residues" evidence="11">
    <location>
        <begin position="38"/>
        <end position="63"/>
    </location>
</feature>
<feature type="region of interest" description="Disordered" evidence="11">
    <location>
        <begin position="38"/>
        <end position="64"/>
    </location>
</feature>
<dbReference type="PROSITE" id="PS51781">
    <property type="entry name" value="SH3B"/>
    <property type="match status" value="1"/>
</dbReference>
<evidence type="ECO:0000256" key="5">
    <source>
        <dbReference type="ARBA" id="ARBA00022801"/>
    </source>
</evidence>
<dbReference type="InterPro" id="IPR036505">
    <property type="entry name" value="Amidase/PGRP_sf"/>
</dbReference>
<dbReference type="Pfam" id="PF01510">
    <property type="entry name" value="Amidase_2"/>
    <property type="match status" value="1"/>
</dbReference>
<dbReference type="GO" id="GO:0008745">
    <property type="term" value="F:N-acetylmuramoyl-L-alanine amidase activity"/>
    <property type="evidence" value="ECO:0007669"/>
    <property type="project" value="UniProtKB-EC"/>
</dbReference>
<sequence length="545" mass="59869">MERYTKLEMNIKFNKKVVAFTAGLTVLSSPLVSFAEEQQSVNNKQPTSVQEQSKTDQLQTSDEQALKSIEASFEEVDGRGGGTVDNKKADSLQRSEGIHEETGTLTVPNNSNRTKRSLSSASPSISSTINGVPFTEWIVPAGNDNIRPQNYMSPKYITIHETDNTSVGAGARNHAQYLYNQAVGNTDRAASWHFTVDDKEIYQHLPLNENGWHAGDGDGPGNRESIAIEIAVNSDGNYSKAVDNAKKLVAYLMKETGVPSNNIVKHQRWSGKNCPAKMINNGQWDAFVNGVGGYYNNLYQPKDDITGGWYEPAIRELNRRGIMAGEGNGVFAPNRAVTRAEFAQLISKSLNLPAGDTSFKDLNDANSTLRDGIKRTASAGIITGRGDGYFDPNTPITREESAIIVNKALQYKGLWGPVANLPFSDKDQIIYKEDVQRLYGLGIVKGKGDNQYDPKGTTTRGETASFILNMLQVIETGSVQNVIGTAQINGIGVNVRSGAGTNYSIVRKASKGEKVTVYEEKNGWLRIETNQWVYNDPSYINYNKR</sequence>
<feature type="chain" id="PRO_5042996221" description="N-acetylmuramoyl-L-alanine amidase" evidence="12">
    <location>
        <begin position="36"/>
        <end position="545"/>
    </location>
</feature>
<feature type="compositionally biased region" description="Polar residues" evidence="11">
    <location>
        <begin position="103"/>
        <end position="112"/>
    </location>
</feature>
<keyword evidence="7" id="KW-0178">Competence</keyword>
<dbReference type="SMART" id="SM00644">
    <property type="entry name" value="Ami_2"/>
    <property type="match status" value="1"/>
</dbReference>
<dbReference type="EMBL" id="MRWU01000018">
    <property type="protein sequence ID" value="OSX90375.1"/>
    <property type="molecule type" value="Genomic_DNA"/>
</dbReference>
<organism evidence="15 16">
    <name type="scientific">Bacillus mycoides</name>
    <dbReference type="NCBI Taxonomy" id="1405"/>
    <lineage>
        <taxon>Bacteria</taxon>
        <taxon>Bacillati</taxon>
        <taxon>Bacillota</taxon>
        <taxon>Bacilli</taxon>
        <taxon>Bacillales</taxon>
        <taxon>Bacillaceae</taxon>
        <taxon>Bacillus</taxon>
        <taxon>Bacillus cereus group</taxon>
    </lineage>
</organism>
<evidence type="ECO:0000256" key="9">
    <source>
        <dbReference type="ARBA" id="ARBA00030881"/>
    </source>
</evidence>
<keyword evidence="6" id="KW-0749">Sporulation</keyword>
<dbReference type="Pfam" id="PF00395">
    <property type="entry name" value="SLH"/>
    <property type="match status" value="3"/>
</dbReference>
<dbReference type="GO" id="GO:0030420">
    <property type="term" value="P:establishment of competence for transformation"/>
    <property type="evidence" value="ECO:0007669"/>
    <property type="project" value="UniProtKB-KW"/>
</dbReference>
<evidence type="ECO:0000313" key="16">
    <source>
        <dbReference type="Proteomes" id="UP000194131"/>
    </source>
</evidence>
<feature type="domain" description="SLH" evidence="13">
    <location>
        <begin position="361"/>
        <end position="417"/>
    </location>
</feature>
<evidence type="ECO:0000256" key="8">
    <source>
        <dbReference type="ARBA" id="ARBA00023316"/>
    </source>
</evidence>
<comment type="catalytic activity">
    <reaction evidence="1">
        <text>Hydrolyzes the link between N-acetylmuramoyl residues and L-amino acid residues in certain cell-wall glycopeptides.</text>
        <dbReference type="EC" id="3.5.1.28"/>
    </reaction>
</comment>
<dbReference type="AlphaFoldDB" id="A0AAP8BCU5"/>
<dbReference type="PROSITE" id="PS51272">
    <property type="entry name" value="SLH"/>
    <property type="match status" value="3"/>
</dbReference>
<feature type="domain" description="SH3b" evidence="14">
    <location>
        <begin position="483"/>
        <end position="545"/>
    </location>
</feature>
<evidence type="ECO:0000256" key="6">
    <source>
        <dbReference type="ARBA" id="ARBA00022969"/>
    </source>
</evidence>
<dbReference type="Gene3D" id="2.30.30.40">
    <property type="entry name" value="SH3 Domains"/>
    <property type="match status" value="1"/>
</dbReference>
<dbReference type="SUPFAM" id="SSF55846">
    <property type="entry name" value="N-acetylmuramoyl-L-alanine amidase-like"/>
    <property type="match status" value="1"/>
</dbReference>
<dbReference type="Gene3D" id="3.40.80.10">
    <property type="entry name" value="Peptidoglycan recognition protein-like"/>
    <property type="match status" value="1"/>
</dbReference>
<evidence type="ECO:0000256" key="1">
    <source>
        <dbReference type="ARBA" id="ARBA00001561"/>
    </source>
</evidence>
<gene>
    <name evidence="15" type="ORF">S3E15_01782</name>
</gene>
<dbReference type="PANTHER" id="PTHR30417">
    <property type="entry name" value="N-ACETYLMURAMOYL-L-ALANINE AMIDASE AMID"/>
    <property type="match status" value="1"/>
</dbReference>
<evidence type="ECO:0000256" key="2">
    <source>
        <dbReference type="ARBA" id="ARBA00007553"/>
    </source>
</evidence>
<dbReference type="CDD" id="cd06583">
    <property type="entry name" value="PGRP"/>
    <property type="match status" value="1"/>
</dbReference>
<dbReference type="InterPro" id="IPR051206">
    <property type="entry name" value="NAMLAA_amidase_2"/>
</dbReference>
<keyword evidence="4 12" id="KW-0732">Signal</keyword>
<evidence type="ECO:0000313" key="15">
    <source>
        <dbReference type="EMBL" id="OSX90375.1"/>
    </source>
</evidence>
<feature type="domain" description="SLH" evidence="13">
    <location>
        <begin position="418"/>
        <end position="481"/>
    </location>
</feature>
<accession>A0AAP8BCU5</accession>
<dbReference type="PANTHER" id="PTHR30417:SF11">
    <property type="entry name" value="N-ACETYLMURAMOYL-L-ALANINE AMIDASE XLYA"/>
    <property type="match status" value="1"/>
</dbReference>
<dbReference type="GO" id="GO:0071555">
    <property type="term" value="P:cell wall organization"/>
    <property type="evidence" value="ECO:0007669"/>
    <property type="project" value="UniProtKB-KW"/>
</dbReference>
<reference evidence="15 16" key="1">
    <citation type="submission" date="2016-12" db="EMBL/GenBank/DDBJ databases">
        <title>Genome Sequences of Twelve Sporeforming Bacillus Species Isolated from Foods.</title>
        <authorList>
            <person name="De Jong A."/>
            <person name="Holsappel S."/>
            <person name="Kuipers O.P."/>
        </authorList>
    </citation>
    <scope>NUCLEOTIDE SEQUENCE [LARGE SCALE GENOMIC DNA]</scope>
    <source>
        <strain evidence="15 16">S3E15</strain>
    </source>
</reference>
<dbReference type="GO" id="GO:0009253">
    <property type="term" value="P:peptidoglycan catabolic process"/>
    <property type="evidence" value="ECO:0007669"/>
    <property type="project" value="InterPro"/>
</dbReference>
<dbReference type="Pfam" id="PF08239">
    <property type="entry name" value="SH3_3"/>
    <property type="match status" value="1"/>
</dbReference>
<feature type="region of interest" description="Disordered" evidence="11">
    <location>
        <begin position="76"/>
        <end position="126"/>
    </location>
</feature>
<evidence type="ECO:0000256" key="7">
    <source>
        <dbReference type="ARBA" id="ARBA00023287"/>
    </source>
</evidence>
<evidence type="ECO:0000256" key="11">
    <source>
        <dbReference type="SAM" id="MobiDB-lite"/>
    </source>
</evidence>
<protein>
    <recommendedName>
        <fullName evidence="3">N-acetylmuramoyl-L-alanine amidase</fullName>
        <ecNumber evidence="3">3.5.1.28</ecNumber>
    </recommendedName>
    <alternativeName>
        <fullName evidence="10">Autolysin</fullName>
    </alternativeName>
    <alternativeName>
        <fullName evidence="9">Cell wall hydrolase</fullName>
    </alternativeName>
</protein>
<dbReference type="EC" id="3.5.1.28" evidence="3"/>
<dbReference type="InterPro" id="IPR001119">
    <property type="entry name" value="SLH_dom"/>
</dbReference>
<dbReference type="InterPro" id="IPR003646">
    <property type="entry name" value="SH3-like_bac-type"/>
</dbReference>
<dbReference type="GO" id="GO:0009254">
    <property type="term" value="P:peptidoglycan turnover"/>
    <property type="evidence" value="ECO:0007669"/>
    <property type="project" value="TreeGrafter"/>
</dbReference>
<dbReference type="InterPro" id="IPR002502">
    <property type="entry name" value="Amidase_domain"/>
</dbReference>
<keyword evidence="8" id="KW-0961">Cell wall biogenesis/degradation</keyword>
<feature type="signal peptide" evidence="12">
    <location>
        <begin position="1"/>
        <end position="35"/>
    </location>
</feature>
<dbReference type="Proteomes" id="UP000194131">
    <property type="component" value="Unassembled WGS sequence"/>
</dbReference>
<feature type="compositionally biased region" description="Low complexity" evidence="11">
    <location>
        <begin position="117"/>
        <end position="126"/>
    </location>
</feature>
<feature type="domain" description="SLH" evidence="13">
    <location>
        <begin position="297"/>
        <end position="360"/>
    </location>
</feature>
<proteinExistence type="inferred from homology"/>
<evidence type="ECO:0000256" key="4">
    <source>
        <dbReference type="ARBA" id="ARBA00022729"/>
    </source>
</evidence>
<evidence type="ECO:0000256" key="12">
    <source>
        <dbReference type="SAM" id="SignalP"/>
    </source>
</evidence>
<evidence type="ECO:0000259" key="13">
    <source>
        <dbReference type="PROSITE" id="PS51272"/>
    </source>
</evidence>
<evidence type="ECO:0000259" key="14">
    <source>
        <dbReference type="PROSITE" id="PS51781"/>
    </source>
</evidence>
<evidence type="ECO:0000256" key="10">
    <source>
        <dbReference type="ARBA" id="ARBA00032390"/>
    </source>
</evidence>
<dbReference type="SMART" id="SM00287">
    <property type="entry name" value="SH3b"/>
    <property type="match status" value="1"/>
</dbReference>
<evidence type="ECO:0000256" key="3">
    <source>
        <dbReference type="ARBA" id="ARBA00011901"/>
    </source>
</evidence>
<comment type="caution">
    <text evidence="15">The sequence shown here is derived from an EMBL/GenBank/DDBJ whole genome shotgun (WGS) entry which is preliminary data.</text>
</comment>
<feature type="compositionally biased region" description="Basic and acidic residues" evidence="11">
    <location>
        <begin position="85"/>
        <end position="102"/>
    </location>
</feature>
<keyword evidence="5" id="KW-0378">Hydrolase</keyword>
<comment type="similarity">
    <text evidence="2">Belongs to the N-acetylmuramoyl-L-alanine amidase 2 family.</text>
</comment>